<evidence type="ECO:0000313" key="6">
    <source>
        <dbReference type="EMBL" id="RWA11856.1"/>
    </source>
</evidence>
<dbReference type="EMBL" id="RYZI01000067">
    <property type="protein sequence ID" value="RWA11856.1"/>
    <property type="molecule type" value="Genomic_DNA"/>
</dbReference>
<dbReference type="GO" id="GO:0003743">
    <property type="term" value="F:translation initiation factor activity"/>
    <property type="evidence" value="ECO:0007669"/>
    <property type="project" value="UniProtKB-KW"/>
</dbReference>
<evidence type="ECO:0000259" key="5">
    <source>
        <dbReference type="PROSITE" id="PS50250"/>
    </source>
</evidence>
<dbReference type="STRING" id="363999.A0A439DBT6"/>
<dbReference type="AlphaFoldDB" id="A0A439DBT6"/>
<dbReference type="InterPro" id="IPR000717">
    <property type="entry name" value="PCI_dom"/>
</dbReference>
<keyword evidence="1" id="KW-0963">Cytoplasm</keyword>
<gene>
    <name evidence="6" type="ORF">EKO27_g3248</name>
</gene>
<dbReference type="Pfam" id="PF10255">
    <property type="entry name" value="Paf67"/>
    <property type="match status" value="2"/>
</dbReference>
<dbReference type="PANTHER" id="PTHR13242:SF0">
    <property type="entry name" value="EUKARYOTIC TRANSLATION INITIATION FACTOR 3 SUBUNIT L"/>
    <property type="match status" value="1"/>
</dbReference>
<evidence type="ECO:0000313" key="7">
    <source>
        <dbReference type="Proteomes" id="UP000286045"/>
    </source>
</evidence>
<feature type="region of interest" description="Disordered" evidence="4">
    <location>
        <begin position="1"/>
        <end position="21"/>
    </location>
</feature>
<evidence type="ECO:0000256" key="3">
    <source>
        <dbReference type="ARBA" id="ARBA00022917"/>
    </source>
</evidence>
<dbReference type="Proteomes" id="UP000286045">
    <property type="component" value="Unassembled WGS sequence"/>
</dbReference>
<organism evidence="6 7">
    <name type="scientific">Xylaria grammica</name>
    <dbReference type="NCBI Taxonomy" id="363999"/>
    <lineage>
        <taxon>Eukaryota</taxon>
        <taxon>Fungi</taxon>
        <taxon>Dikarya</taxon>
        <taxon>Ascomycota</taxon>
        <taxon>Pezizomycotina</taxon>
        <taxon>Sordariomycetes</taxon>
        <taxon>Xylariomycetidae</taxon>
        <taxon>Xylariales</taxon>
        <taxon>Xylariaceae</taxon>
        <taxon>Xylaria</taxon>
    </lineage>
</organism>
<dbReference type="GO" id="GO:0005852">
    <property type="term" value="C:eukaryotic translation initiation factor 3 complex"/>
    <property type="evidence" value="ECO:0007669"/>
    <property type="project" value="InterPro"/>
</dbReference>
<evidence type="ECO:0000256" key="1">
    <source>
        <dbReference type="ARBA" id="ARBA00022490"/>
    </source>
</evidence>
<protein>
    <recommendedName>
        <fullName evidence="5">PCI domain-containing protein</fullName>
    </recommendedName>
</protein>
<evidence type="ECO:0000256" key="2">
    <source>
        <dbReference type="ARBA" id="ARBA00022540"/>
    </source>
</evidence>
<comment type="caution">
    <text evidence="6">The sequence shown here is derived from an EMBL/GenBank/DDBJ whole genome shotgun (WGS) entry which is preliminary data.</text>
</comment>
<dbReference type="PANTHER" id="PTHR13242">
    <property type="entry name" value="EUKARYOTIC TRANSLATION INITIATION FACTOR 3"/>
    <property type="match status" value="1"/>
</dbReference>
<proteinExistence type="predicted"/>
<dbReference type="InterPro" id="IPR019382">
    <property type="entry name" value="eIF3l"/>
</dbReference>
<name>A0A439DBT6_9PEZI</name>
<accession>A0A439DBT6</accession>
<feature type="domain" description="PCI" evidence="5">
    <location>
        <begin position="230"/>
        <end position="420"/>
    </location>
</feature>
<reference evidence="6 7" key="1">
    <citation type="submission" date="2018-12" db="EMBL/GenBank/DDBJ databases">
        <title>Draft genome sequence of Xylaria grammica IHI A82.</title>
        <authorList>
            <person name="Buettner E."/>
            <person name="Kellner H."/>
        </authorList>
    </citation>
    <scope>NUCLEOTIDE SEQUENCE [LARGE SCALE GENOMIC DNA]</scope>
    <source>
        <strain evidence="6 7">IHI A82</strain>
    </source>
</reference>
<keyword evidence="2" id="KW-0396">Initiation factor</keyword>
<evidence type="ECO:0000256" key="4">
    <source>
        <dbReference type="SAM" id="MobiDB-lite"/>
    </source>
</evidence>
<keyword evidence="7" id="KW-1185">Reference proteome</keyword>
<sequence>MSGLRNGAVPARAMEDDSDVEEEALVADYKEQVQYEDGMEDLERVSSLTMAQQADDIQSRLVQAAQPLDFSAPLETKFQSYDSYCNLFHFILNSEGPVDIEPPSHYWAWDVIDEFIYQFNSFSSYRLRIARQARDNEEERQILRENPNTWGCYSVLNVLYSLIQRSQISEQLAAMKRNEDSAAVAGEYGSKTIYRMLGYFSIIGLLRVHCLLGDFSLALKTLDDIELNKKAIHILVYVSRTKNFQKNAQYDSITKKNDQMYALIAICVAFHPTRLDDTIHTALREKYGDQLLKLQRGGPESLPIFEELFRAACPKFISPVPPDFDNPEANVDPIDHHLSIFMDEVKTNMWSPTVKSYLRLYTTMDLKKLAGFLEVQPEELRSLLLVNKQRTKQLRWTDQGLLDGEWVNVSDLDYALQGQAFLCEPSAFQSVAVLTEDW</sequence>
<dbReference type="PROSITE" id="PS50250">
    <property type="entry name" value="PCI"/>
    <property type="match status" value="1"/>
</dbReference>
<keyword evidence="3" id="KW-0648">Protein biosynthesis</keyword>